<accession>A0ABX3N9G4</accession>
<protein>
    <recommendedName>
        <fullName evidence="4">Lipocalin-like domain-containing protein</fullName>
    </recommendedName>
</protein>
<proteinExistence type="predicted"/>
<dbReference type="RefSeq" id="WP_078778394.1">
    <property type="nucleotide sequence ID" value="NZ_MBDS01000014.1"/>
</dbReference>
<evidence type="ECO:0000313" key="2">
    <source>
        <dbReference type="EMBL" id="OPB88671.1"/>
    </source>
</evidence>
<comment type="caution">
    <text evidence="2">The sequence shown here is derived from an EMBL/GenBank/DDBJ whole genome shotgun (WGS) entry which is preliminary data.</text>
</comment>
<name>A0ABX3N9G4_9FLAO</name>
<reference evidence="2 3" key="1">
    <citation type="submission" date="2016-07" db="EMBL/GenBank/DDBJ databases">
        <title>Revisiting the Taxonomy of the Elizabethkingia Genus based on Whole-Genome Sequencing, Optical Mapping, and MALDI-TOF.</title>
        <authorList>
            <person name="Nicholson A.C."/>
        </authorList>
    </citation>
    <scope>NUCLEOTIDE SEQUENCE [LARGE SCALE GENOMIC DNA]</scope>
    <source>
        <strain evidence="2 3">C1558</strain>
    </source>
</reference>
<organism evidence="2 3">
    <name type="scientific">Elizabethkingia ursingii</name>
    <dbReference type="NCBI Taxonomy" id="1756150"/>
    <lineage>
        <taxon>Bacteria</taxon>
        <taxon>Pseudomonadati</taxon>
        <taxon>Bacteroidota</taxon>
        <taxon>Flavobacteriia</taxon>
        <taxon>Flavobacteriales</taxon>
        <taxon>Weeksellaceae</taxon>
        <taxon>Elizabethkingia</taxon>
    </lineage>
</organism>
<feature type="signal peptide" evidence="1">
    <location>
        <begin position="1"/>
        <end position="23"/>
    </location>
</feature>
<evidence type="ECO:0000313" key="3">
    <source>
        <dbReference type="Proteomes" id="UP000190016"/>
    </source>
</evidence>
<dbReference type="EMBL" id="MBDS01000014">
    <property type="protein sequence ID" value="OPB88671.1"/>
    <property type="molecule type" value="Genomic_DNA"/>
</dbReference>
<dbReference type="Proteomes" id="UP000190016">
    <property type="component" value="Unassembled WGS sequence"/>
</dbReference>
<evidence type="ECO:0000256" key="1">
    <source>
        <dbReference type="SAM" id="SignalP"/>
    </source>
</evidence>
<evidence type="ECO:0008006" key="4">
    <source>
        <dbReference type="Google" id="ProtNLM"/>
    </source>
</evidence>
<sequence>MKRPFSILAIAVAVLGTAAISCSRSDNNNETEHPSPKYDVTGIWDILSMTDIIGTNHDLQGKNYFIQMNANNTCKINYAGETADGTYVYDGKDKITITTPKGKTYLTVKKVEANNMDVEVRDETSKDDYIVLKMKRK</sequence>
<keyword evidence="1" id="KW-0732">Signal</keyword>
<dbReference type="PROSITE" id="PS51257">
    <property type="entry name" value="PROKAR_LIPOPROTEIN"/>
    <property type="match status" value="1"/>
</dbReference>
<feature type="chain" id="PRO_5046522458" description="Lipocalin-like domain-containing protein" evidence="1">
    <location>
        <begin position="24"/>
        <end position="137"/>
    </location>
</feature>
<keyword evidence="3" id="KW-1185">Reference proteome</keyword>
<gene>
    <name evidence="2" type="ORF">BB021_04630</name>
</gene>